<dbReference type="Gene3D" id="3.30.1540.10">
    <property type="entry name" value="formyl-coa transferase, domain 3"/>
    <property type="match status" value="1"/>
</dbReference>
<feature type="region of interest" description="Disordered" evidence="2">
    <location>
        <begin position="377"/>
        <end position="405"/>
    </location>
</feature>
<accession>A0A5D0TZF4</accession>
<dbReference type="GO" id="GO:0008410">
    <property type="term" value="F:CoA-transferase activity"/>
    <property type="evidence" value="ECO:0007669"/>
    <property type="project" value="TreeGrafter"/>
</dbReference>
<dbReference type="PANTHER" id="PTHR48207:SF3">
    <property type="entry name" value="SUCCINATE--HYDROXYMETHYLGLUTARATE COA-TRANSFERASE"/>
    <property type="match status" value="1"/>
</dbReference>
<evidence type="ECO:0000256" key="2">
    <source>
        <dbReference type="SAM" id="MobiDB-lite"/>
    </source>
</evidence>
<reference evidence="3 4" key="1">
    <citation type="submission" date="2019-08" db="EMBL/GenBank/DDBJ databases">
        <title>Actinomadura sp. nov. CYP1-5 isolated from mountain soil.</title>
        <authorList>
            <person name="Songsumanus A."/>
            <person name="Kuncharoen N."/>
            <person name="Kudo T."/>
            <person name="Yuki M."/>
            <person name="Igarashi Y."/>
            <person name="Tanasupawat S."/>
        </authorList>
    </citation>
    <scope>NUCLEOTIDE SEQUENCE [LARGE SCALE GENOMIC DNA]</scope>
    <source>
        <strain evidence="3 4">GKU157</strain>
    </source>
</reference>
<feature type="compositionally biased region" description="Basic and acidic residues" evidence="2">
    <location>
        <begin position="381"/>
        <end position="405"/>
    </location>
</feature>
<name>A0A5D0TZF4_9ACTN</name>
<dbReference type="RefSeq" id="WP_148353172.1">
    <property type="nucleotide sequence ID" value="NZ_JBHSBF010000011.1"/>
</dbReference>
<protein>
    <submittedName>
        <fullName evidence="3">CoA transferase</fullName>
    </submittedName>
</protein>
<evidence type="ECO:0000313" key="4">
    <source>
        <dbReference type="Proteomes" id="UP000322634"/>
    </source>
</evidence>
<comment type="caution">
    <text evidence="3">The sequence shown here is derived from an EMBL/GenBank/DDBJ whole genome shotgun (WGS) entry which is preliminary data.</text>
</comment>
<dbReference type="InterPro" id="IPR044855">
    <property type="entry name" value="CoA-Trfase_III_dom3_sf"/>
</dbReference>
<dbReference type="OrthoDB" id="4251672at2"/>
<dbReference type="PANTHER" id="PTHR48207">
    <property type="entry name" value="SUCCINATE--HYDROXYMETHYLGLUTARATE COA-TRANSFERASE"/>
    <property type="match status" value="1"/>
</dbReference>
<gene>
    <name evidence="3" type="ORF">FXF65_28730</name>
</gene>
<dbReference type="InterPro" id="IPR050483">
    <property type="entry name" value="CoA-transferase_III_domain"/>
</dbReference>
<evidence type="ECO:0000313" key="3">
    <source>
        <dbReference type="EMBL" id="TYC10963.1"/>
    </source>
</evidence>
<sequence>MPGPLDGVVVVDLSRVVAGPQATMALADLGARVIKVEQPDGGDETRGWGPPFAGDAQVSTYYLSINRNKESIVLDLKSDGGRDVLARLVRHADVLVENFRPGVLDRLGFPVERLHGLNPRLVVLSITGFGHDGPDGGRPGYDAIMQGEAGVMSVTGPPGTPSKAGLSIADVLAAGNGVAGVLAALYERTRTGRGAVVRTSLLASVVGAHMFQGTRWTVAGEVPESVGNDHPSLAPYGTFRCADGRLQIGVANQGLWRRFAPLVGLDPDDPRYATIPDRTARRAELTADIERALAEGARDAWLGRFAEAGVPAGAIRTIDEVYESPQTRSQGLVVEVDHPQLGRIELPGPPLRFDGAPPRGHTAPPLLGEHTGAVLAWLDEQDTREQDLHEQDTYEQDTHERERGE</sequence>
<dbReference type="SUPFAM" id="SSF89796">
    <property type="entry name" value="CoA-transferase family III (CaiB/BaiF)"/>
    <property type="match status" value="1"/>
</dbReference>
<dbReference type="InterPro" id="IPR003673">
    <property type="entry name" value="CoA-Trfase_fam_III"/>
</dbReference>
<dbReference type="Pfam" id="PF02515">
    <property type="entry name" value="CoA_transf_3"/>
    <property type="match status" value="1"/>
</dbReference>
<keyword evidence="1 3" id="KW-0808">Transferase</keyword>
<dbReference type="Proteomes" id="UP000322634">
    <property type="component" value="Unassembled WGS sequence"/>
</dbReference>
<dbReference type="InterPro" id="IPR023606">
    <property type="entry name" value="CoA-Trfase_III_dom_1_sf"/>
</dbReference>
<dbReference type="AlphaFoldDB" id="A0A5D0TZF4"/>
<keyword evidence="4" id="KW-1185">Reference proteome</keyword>
<organism evidence="3 4">
    <name type="scientific">Actinomadura syzygii</name>
    <dbReference type="NCBI Taxonomy" id="1427538"/>
    <lineage>
        <taxon>Bacteria</taxon>
        <taxon>Bacillati</taxon>
        <taxon>Actinomycetota</taxon>
        <taxon>Actinomycetes</taxon>
        <taxon>Streptosporangiales</taxon>
        <taxon>Thermomonosporaceae</taxon>
        <taxon>Actinomadura</taxon>
    </lineage>
</organism>
<dbReference type="EMBL" id="VSFF01000011">
    <property type="protein sequence ID" value="TYC10963.1"/>
    <property type="molecule type" value="Genomic_DNA"/>
</dbReference>
<proteinExistence type="predicted"/>
<evidence type="ECO:0000256" key="1">
    <source>
        <dbReference type="ARBA" id="ARBA00022679"/>
    </source>
</evidence>
<dbReference type="Gene3D" id="3.40.50.10540">
    <property type="entry name" value="Crotonobetainyl-coa:carnitine coa-transferase, domain 1"/>
    <property type="match status" value="1"/>
</dbReference>